<sequence length="556" mass="61457">MSEKKSIESCVLLQSTTYPLNASCTKVGTVGLEFRNGEYKPAVQVSNAQNLYKGIVLDCEAANNAAVGPTRPYVQQNVSANNTIAAAAAVLPSAVPNYCNVAGCTLHHPAPTAFTPYRRLAAIQPKPSTSNIQASSLRPIASQGVNAVNRDEPRSVPPLRLRRVDVDAASPPPRPARGIAQQDSAEVSGVRGNEPRRVPALRLRRIIVPTRAARQEEESVQIKEVSTDQPTRDPQLPVWSVVQEPSVAIPRTLGEQGLGESTPAIIPQATRPRLSSIPENPSIQLNFSRPPLDNTLSGQIIPISIPNLNPIYNENTIDYAQENCSNTKQNRVTLSREGLTYIMKGTLRYIHIEEKDIVLGVKERTQRVDEILKSHKFLKIEYKKQEEGETIRVRLETSNESALLALDLLKESGWIPEEKSPSESETDPASEGESEDSPKSPELESDVEVIETETPGIIEISDEEGPVEEIDKNKFRLTFPRYISLAEVRKKLISMGTVADYKLNGIEETGALRATVKYEYAYQATRAKEELSRAGFKIHDITKPAPFNPHKREREE</sequence>
<organism evidence="2 3">
    <name type="scientific">Trichogramma brassicae</name>
    <dbReference type="NCBI Taxonomy" id="86971"/>
    <lineage>
        <taxon>Eukaryota</taxon>
        <taxon>Metazoa</taxon>
        <taxon>Ecdysozoa</taxon>
        <taxon>Arthropoda</taxon>
        <taxon>Hexapoda</taxon>
        <taxon>Insecta</taxon>
        <taxon>Pterygota</taxon>
        <taxon>Neoptera</taxon>
        <taxon>Endopterygota</taxon>
        <taxon>Hymenoptera</taxon>
        <taxon>Apocrita</taxon>
        <taxon>Proctotrupomorpha</taxon>
        <taxon>Chalcidoidea</taxon>
        <taxon>Trichogrammatidae</taxon>
        <taxon>Trichogramma</taxon>
    </lineage>
</organism>
<keyword evidence="3" id="KW-1185">Reference proteome</keyword>
<feature type="compositionally biased region" description="Acidic residues" evidence="1">
    <location>
        <begin position="424"/>
        <end position="435"/>
    </location>
</feature>
<evidence type="ECO:0000313" key="2">
    <source>
        <dbReference type="EMBL" id="CAB0040135.1"/>
    </source>
</evidence>
<accession>A0A6H5ISF1</accession>
<dbReference type="Proteomes" id="UP000479190">
    <property type="component" value="Unassembled WGS sequence"/>
</dbReference>
<gene>
    <name evidence="2" type="ORF">TBRA_LOCUS11865</name>
</gene>
<dbReference type="EMBL" id="CADCXV010001005">
    <property type="protein sequence ID" value="CAB0040135.1"/>
    <property type="molecule type" value="Genomic_DNA"/>
</dbReference>
<feature type="region of interest" description="Disordered" evidence="1">
    <location>
        <begin position="166"/>
        <end position="192"/>
    </location>
</feature>
<name>A0A6H5ISF1_9HYME</name>
<evidence type="ECO:0000256" key="1">
    <source>
        <dbReference type="SAM" id="MobiDB-lite"/>
    </source>
</evidence>
<feature type="region of interest" description="Disordered" evidence="1">
    <location>
        <begin position="415"/>
        <end position="465"/>
    </location>
</feature>
<evidence type="ECO:0000313" key="3">
    <source>
        <dbReference type="Proteomes" id="UP000479190"/>
    </source>
</evidence>
<proteinExistence type="predicted"/>
<reference evidence="2 3" key="1">
    <citation type="submission" date="2020-02" db="EMBL/GenBank/DDBJ databases">
        <authorList>
            <person name="Ferguson B K."/>
        </authorList>
    </citation>
    <scope>NUCLEOTIDE SEQUENCE [LARGE SCALE GENOMIC DNA]</scope>
</reference>
<dbReference type="AlphaFoldDB" id="A0A6H5ISF1"/>
<protein>
    <submittedName>
        <fullName evidence="2">Uncharacterized protein</fullName>
    </submittedName>
</protein>